<organism evidence="5 6">
    <name type="scientific">Apatococcus fuscideae</name>
    <dbReference type="NCBI Taxonomy" id="2026836"/>
    <lineage>
        <taxon>Eukaryota</taxon>
        <taxon>Viridiplantae</taxon>
        <taxon>Chlorophyta</taxon>
        <taxon>core chlorophytes</taxon>
        <taxon>Trebouxiophyceae</taxon>
        <taxon>Chlorellales</taxon>
        <taxon>Chlorellaceae</taxon>
        <taxon>Apatococcus</taxon>
    </lineage>
</organism>
<dbReference type="Gene3D" id="3.40.50.150">
    <property type="entry name" value="Vaccinia Virus protein VP39"/>
    <property type="match status" value="1"/>
</dbReference>
<protein>
    <recommendedName>
        <fullName evidence="7">Spermine synthase</fullName>
    </recommendedName>
</protein>
<keyword evidence="2" id="KW-0489">Methyltransferase</keyword>
<evidence type="ECO:0000256" key="1">
    <source>
        <dbReference type="ARBA" id="ARBA00008361"/>
    </source>
</evidence>
<name>A0AAW1TDJ8_9CHLO</name>
<dbReference type="PANTHER" id="PTHR12176">
    <property type="entry name" value="SAM-DEPENDENT METHYLTRANSFERASE SUPERFAMILY PROTEIN"/>
    <property type="match status" value="1"/>
</dbReference>
<proteinExistence type="inferred from homology"/>
<dbReference type="PANTHER" id="PTHR12176:SF56">
    <property type="entry name" value="OS04G0510700 PROTEIN"/>
    <property type="match status" value="1"/>
</dbReference>
<keyword evidence="6" id="KW-1185">Reference proteome</keyword>
<feature type="compositionally biased region" description="Low complexity" evidence="4">
    <location>
        <begin position="243"/>
        <end position="257"/>
    </location>
</feature>
<evidence type="ECO:0000256" key="2">
    <source>
        <dbReference type="ARBA" id="ARBA00022603"/>
    </source>
</evidence>
<dbReference type="SUPFAM" id="SSF53335">
    <property type="entry name" value="S-adenosyl-L-methionine-dependent methyltransferases"/>
    <property type="match status" value="1"/>
</dbReference>
<evidence type="ECO:0000256" key="4">
    <source>
        <dbReference type="SAM" id="MobiDB-lite"/>
    </source>
</evidence>
<gene>
    <name evidence="5" type="ORF">WJX84_008781</name>
</gene>
<dbReference type="InterPro" id="IPR029063">
    <property type="entry name" value="SAM-dependent_MTases_sf"/>
</dbReference>
<sequence length="576" mass="60447">MQYAHHLGPRSDRPNCTWPANRSSVWKRLCAPRLCNLRCADQETCRVLQLPAQRVSTGRTAAKAGLLQSFSEAFGGTEGDPGHWNLSPEWFGSQGGSWGHNTGEDIFREESSLGNGVVTVTSHPASPVSLSPQDVLAEPARGQLSAKALAEARHEWRVLRFNSVTRQSVCRVVTTAGTIPALAVPVCVATEYLKTMLASVAAVMGVHHNQSASGCQQPSLLARALHPSPASAAPSSASCFPAAGSALPSSSSHSSSSRQKPGSKTPAPEQPAPSPGHPSAHDSGTASAEVDANVGRSLQDIPGSAGSVEEPLRPSSRPRVLFIGLGGGTLPLALHHHFPGMDIDAVELDPTVVRAARTAMSFPSDRQGLRVDVEDGAAFVARASAAVEGSSPGMACYYDFALIDTFNGLDSLPDSLFGQGASFLQNLAATLHPEHGTVIANLHGKLPPANNNVLSQIRGQIPGWSNRHRRARQPSVATTVFGHAETFRQSLLPQDDSSGCSYLISVPRQGNSVMVVARGNGTLTCRSDQGRPQPAALSSQAAGLASQLDTAASLVGQAAGIKFQLGHRSHSNLWLL</sequence>
<comment type="similarity">
    <text evidence="1">Belongs to the methyltransferase superfamily.</text>
</comment>
<dbReference type="Proteomes" id="UP001485043">
    <property type="component" value="Unassembled WGS sequence"/>
</dbReference>
<keyword evidence="3" id="KW-0808">Transferase</keyword>
<feature type="region of interest" description="Disordered" evidence="4">
    <location>
        <begin position="243"/>
        <end position="289"/>
    </location>
</feature>
<evidence type="ECO:0000313" key="5">
    <source>
        <dbReference type="EMBL" id="KAK9867037.1"/>
    </source>
</evidence>
<dbReference type="EMBL" id="JALJOV010000115">
    <property type="protein sequence ID" value="KAK9867037.1"/>
    <property type="molecule type" value="Genomic_DNA"/>
</dbReference>
<reference evidence="5 6" key="1">
    <citation type="journal article" date="2024" name="Nat. Commun.">
        <title>Phylogenomics reveals the evolutionary origins of lichenization in chlorophyte algae.</title>
        <authorList>
            <person name="Puginier C."/>
            <person name="Libourel C."/>
            <person name="Otte J."/>
            <person name="Skaloud P."/>
            <person name="Haon M."/>
            <person name="Grisel S."/>
            <person name="Petersen M."/>
            <person name="Berrin J.G."/>
            <person name="Delaux P.M."/>
            <person name="Dal Grande F."/>
            <person name="Keller J."/>
        </authorList>
    </citation>
    <scope>NUCLEOTIDE SEQUENCE [LARGE SCALE GENOMIC DNA]</scope>
    <source>
        <strain evidence="5 6">SAG 2523</strain>
    </source>
</reference>
<evidence type="ECO:0008006" key="7">
    <source>
        <dbReference type="Google" id="ProtNLM"/>
    </source>
</evidence>
<evidence type="ECO:0000256" key="3">
    <source>
        <dbReference type="ARBA" id="ARBA00022679"/>
    </source>
</evidence>
<evidence type="ECO:0000313" key="6">
    <source>
        <dbReference type="Proteomes" id="UP001485043"/>
    </source>
</evidence>
<accession>A0AAW1TDJ8</accession>
<dbReference type="InterPro" id="IPR051419">
    <property type="entry name" value="Lys/N-term_MeTrsfase_sf"/>
</dbReference>
<dbReference type="AlphaFoldDB" id="A0AAW1TDJ8"/>
<dbReference type="GO" id="GO:0032259">
    <property type="term" value="P:methylation"/>
    <property type="evidence" value="ECO:0007669"/>
    <property type="project" value="UniProtKB-KW"/>
</dbReference>
<comment type="caution">
    <text evidence="5">The sequence shown here is derived from an EMBL/GenBank/DDBJ whole genome shotgun (WGS) entry which is preliminary data.</text>
</comment>
<dbReference type="GO" id="GO:0008168">
    <property type="term" value="F:methyltransferase activity"/>
    <property type="evidence" value="ECO:0007669"/>
    <property type="project" value="UniProtKB-KW"/>
</dbReference>